<name>A0AAD5DYV2_9CHLO</name>
<accession>A0AAD5DYV2</accession>
<dbReference type="Gene3D" id="2.40.128.20">
    <property type="match status" value="1"/>
</dbReference>
<dbReference type="SUPFAM" id="SSF50814">
    <property type="entry name" value="Lipocalins"/>
    <property type="match status" value="1"/>
</dbReference>
<evidence type="ECO:0000313" key="3">
    <source>
        <dbReference type="Proteomes" id="UP001205105"/>
    </source>
</evidence>
<dbReference type="Proteomes" id="UP001205105">
    <property type="component" value="Unassembled WGS sequence"/>
</dbReference>
<keyword evidence="3" id="KW-1185">Reference proteome</keyword>
<feature type="signal peptide" evidence="1">
    <location>
        <begin position="1"/>
        <end position="24"/>
    </location>
</feature>
<gene>
    <name evidence="2" type="ORF">COHA_001493</name>
</gene>
<comment type="caution">
    <text evidence="2">The sequence shown here is derived from an EMBL/GenBank/DDBJ whole genome shotgun (WGS) entry which is preliminary data.</text>
</comment>
<evidence type="ECO:0000256" key="1">
    <source>
        <dbReference type="SAM" id="SignalP"/>
    </source>
</evidence>
<evidence type="ECO:0000313" key="2">
    <source>
        <dbReference type="EMBL" id="KAI7844839.1"/>
    </source>
</evidence>
<proteinExistence type="predicted"/>
<protein>
    <submittedName>
        <fullName evidence="2">Uncharacterized protein</fullName>
    </submittedName>
</protein>
<dbReference type="AlphaFoldDB" id="A0AAD5DYV2"/>
<sequence>MARLAASIALLAAVALAAAPGAAARPLEAWLDRQRCPPPGFDALQDFNVTQYIAQRWFVQKQEPLVYQPADRLFCVFAEYQPLREDPLDGLLVNNYANEGAVNGPVVGTSEVADGPLTTATIPNKRRPSKLRVAISLGGGESFRPIQLGRGGDYWVVAAGQSVDPADRSGNLYDWAIVTGGRPNRRSNGACATGSPFGLVRRFQTNNVGLWLFTRKPIDPVNTQLMMGKLAELGLDPSGLLDVQQQGCTYACGPGSGQCN</sequence>
<keyword evidence="1" id="KW-0732">Signal</keyword>
<reference evidence="2" key="1">
    <citation type="submission" date="2020-11" db="EMBL/GenBank/DDBJ databases">
        <title>Chlorella ohadii genome sequencing and assembly.</title>
        <authorList>
            <person name="Murik O."/>
            <person name="Treves H."/>
            <person name="Kedem I."/>
            <person name="Shotland Y."/>
            <person name="Kaplan A."/>
        </authorList>
    </citation>
    <scope>NUCLEOTIDE SEQUENCE</scope>
    <source>
        <strain evidence="2">1</strain>
    </source>
</reference>
<dbReference type="InterPro" id="IPR012674">
    <property type="entry name" value="Calycin"/>
</dbReference>
<dbReference type="EMBL" id="JADXDR010000023">
    <property type="protein sequence ID" value="KAI7844839.1"/>
    <property type="molecule type" value="Genomic_DNA"/>
</dbReference>
<feature type="chain" id="PRO_5042082023" evidence="1">
    <location>
        <begin position="25"/>
        <end position="260"/>
    </location>
</feature>
<organism evidence="2 3">
    <name type="scientific">Chlorella ohadii</name>
    <dbReference type="NCBI Taxonomy" id="2649997"/>
    <lineage>
        <taxon>Eukaryota</taxon>
        <taxon>Viridiplantae</taxon>
        <taxon>Chlorophyta</taxon>
        <taxon>core chlorophytes</taxon>
        <taxon>Trebouxiophyceae</taxon>
        <taxon>Chlorellales</taxon>
        <taxon>Chlorellaceae</taxon>
        <taxon>Chlorella clade</taxon>
        <taxon>Chlorella</taxon>
    </lineage>
</organism>